<evidence type="ECO:0000256" key="8">
    <source>
        <dbReference type="ARBA" id="ARBA00022989"/>
    </source>
</evidence>
<dbReference type="Proteomes" id="UP001311799">
    <property type="component" value="Unassembled WGS sequence"/>
</dbReference>
<evidence type="ECO:0000313" key="11">
    <source>
        <dbReference type="EMBL" id="KAK6591140.1"/>
    </source>
</evidence>
<feature type="transmembrane region" description="Helical" evidence="10">
    <location>
        <begin position="208"/>
        <end position="226"/>
    </location>
</feature>
<evidence type="ECO:0000256" key="5">
    <source>
        <dbReference type="ARBA" id="ARBA00022692"/>
    </source>
</evidence>
<comment type="similarity">
    <text evidence="2">Belongs to the polyprenol kinase family.</text>
</comment>
<reference evidence="11 12" key="1">
    <citation type="submission" date="2023-10" db="EMBL/GenBank/DDBJ databases">
        <title>Comparative genomics analysis reveals potential genetic determinants of host preference in Cryptosporidium xiaoi.</title>
        <authorList>
            <person name="Xiao L."/>
            <person name="Li J."/>
        </authorList>
    </citation>
    <scope>NUCLEOTIDE SEQUENCE [LARGE SCALE GENOMIC DNA]</scope>
    <source>
        <strain evidence="11 12">52996</strain>
    </source>
</reference>
<keyword evidence="8 10" id="KW-1133">Transmembrane helix</keyword>
<evidence type="ECO:0000256" key="7">
    <source>
        <dbReference type="ARBA" id="ARBA00022824"/>
    </source>
</evidence>
<comment type="caution">
    <text evidence="11">The sequence shown here is derived from an EMBL/GenBank/DDBJ whole genome shotgun (WGS) entry which is preliminary data.</text>
</comment>
<name>A0AAV9Y559_9CRYT</name>
<keyword evidence="5 10" id="KW-0812">Transmembrane</keyword>
<feature type="transmembrane region" description="Helical" evidence="10">
    <location>
        <begin position="406"/>
        <end position="426"/>
    </location>
</feature>
<evidence type="ECO:0000256" key="6">
    <source>
        <dbReference type="ARBA" id="ARBA00022777"/>
    </source>
</evidence>
<protein>
    <recommendedName>
        <fullName evidence="3">dolichol kinase</fullName>
        <ecNumber evidence="3">2.7.1.108</ecNumber>
    </recommendedName>
</protein>
<keyword evidence="4" id="KW-0808">Transferase</keyword>
<evidence type="ECO:0000256" key="9">
    <source>
        <dbReference type="ARBA" id="ARBA00023136"/>
    </source>
</evidence>
<organism evidence="11 12">
    <name type="scientific">Cryptosporidium xiaoi</name>
    <dbReference type="NCBI Taxonomy" id="659607"/>
    <lineage>
        <taxon>Eukaryota</taxon>
        <taxon>Sar</taxon>
        <taxon>Alveolata</taxon>
        <taxon>Apicomplexa</taxon>
        <taxon>Conoidasida</taxon>
        <taxon>Coccidia</taxon>
        <taxon>Eucoccidiorida</taxon>
        <taxon>Eimeriorina</taxon>
        <taxon>Cryptosporidiidae</taxon>
        <taxon>Cryptosporidium</taxon>
    </lineage>
</organism>
<feature type="transmembrane region" description="Helical" evidence="10">
    <location>
        <begin position="146"/>
        <end position="165"/>
    </location>
</feature>
<comment type="subcellular location">
    <subcellularLocation>
        <location evidence="1">Endoplasmic reticulum membrane</location>
        <topology evidence="1">Multi-pass membrane protein</topology>
    </subcellularLocation>
</comment>
<sequence length="538" mass="61286">MVNMFRFVDVISFSLLLVASNSSIELIYQNQPLYTFYILLITIFMYIIKYFLENLNKGDFFLIHNFSCPLLLYTITKSNISLGTQVSDLLRLFSILISITGISIYILGEKVVISSFCIKYLYLFVIMVSFKFFTDSEINEIHSNHIVVLSIIYHFVILKSISFIINKEEYYTKFGEFNIFSQLISSSFLFSLIKIIKINEKKSLEWESCIANITFITEVLLPLIYFGMNTLLNDKTLNKINHQNLYLRKVIDLTLIILALYFPVSYSIKIGIEVIDYIFKMIVSSFSIRILLLYWVFTVSITIILLSSSNLTLISSTKRGKVILRKAFHLLVVLVFIPPIIIYKKSKGSKTDAECLLEFTVISIYVSSNLYIILEITRKCKAINGLTKVLNSVFIPFIDMKDNLDGFVVTHICLLIGVSFPIIVEFSNHNNSQAFDVVSAAIGIATIGIGDTFSALVGVTFGSVSLPWNNNKTLFGMLSFIISTFTSLVILCNISLNKYKYSDLFLVSFISSILEAYTLQIDNATIPLYTLAIYFNIR</sequence>
<dbReference type="GO" id="GO:0005789">
    <property type="term" value="C:endoplasmic reticulum membrane"/>
    <property type="evidence" value="ECO:0007669"/>
    <property type="project" value="UniProtKB-SubCell"/>
</dbReference>
<gene>
    <name evidence="11" type="ORF">RS030_111703</name>
</gene>
<feature type="transmembrane region" description="Helical" evidence="10">
    <location>
        <begin position="327"/>
        <end position="343"/>
    </location>
</feature>
<feature type="transmembrane region" description="Helical" evidence="10">
    <location>
        <begin position="113"/>
        <end position="134"/>
    </location>
</feature>
<evidence type="ECO:0000256" key="3">
    <source>
        <dbReference type="ARBA" id="ARBA00012132"/>
    </source>
</evidence>
<feature type="transmembrane region" description="Helical" evidence="10">
    <location>
        <begin position="438"/>
        <end position="462"/>
    </location>
</feature>
<evidence type="ECO:0000256" key="1">
    <source>
        <dbReference type="ARBA" id="ARBA00004477"/>
    </source>
</evidence>
<dbReference type="InterPro" id="IPR032974">
    <property type="entry name" value="Polypren_kinase"/>
</dbReference>
<evidence type="ECO:0000256" key="2">
    <source>
        <dbReference type="ARBA" id="ARBA00010794"/>
    </source>
</evidence>
<dbReference type="PANTHER" id="PTHR13205">
    <property type="entry name" value="TRANSMEMBRANE PROTEIN 15-RELATED"/>
    <property type="match status" value="1"/>
</dbReference>
<evidence type="ECO:0000313" key="12">
    <source>
        <dbReference type="Proteomes" id="UP001311799"/>
    </source>
</evidence>
<feature type="transmembrane region" description="Helical" evidence="10">
    <location>
        <begin position="246"/>
        <end position="266"/>
    </location>
</feature>
<feature type="transmembrane region" description="Helical" evidence="10">
    <location>
        <begin position="33"/>
        <end position="52"/>
    </location>
</feature>
<dbReference type="AlphaFoldDB" id="A0AAV9Y559"/>
<feature type="transmembrane region" description="Helical" evidence="10">
    <location>
        <begin position="286"/>
        <end position="307"/>
    </location>
</feature>
<dbReference type="EC" id="2.7.1.108" evidence="3"/>
<evidence type="ECO:0000256" key="10">
    <source>
        <dbReference type="SAM" id="Phobius"/>
    </source>
</evidence>
<feature type="transmembrane region" description="Helical" evidence="10">
    <location>
        <begin position="89"/>
        <end position="107"/>
    </location>
</feature>
<dbReference type="EMBL" id="JAWDEY010000002">
    <property type="protein sequence ID" value="KAK6591140.1"/>
    <property type="molecule type" value="Genomic_DNA"/>
</dbReference>
<proteinExistence type="inferred from homology"/>
<keyword evidence="9 10" id="KW-0472">Membrane</keyword>
<evidence type="ECO:0000256" key="4">
    <source>
        <dbReference type="ARBA" id="ARBA00022679"/>
    </source>
</evidence>
<keyword evidence="6" id="KW-0418">Kinase</keyword>
<dbReference type="PANTHER" id="PTHR13205:SF15">
    <property type="entry name" value="DOLICHOL KINASE"/>
    <property type="match status" value="1"/>
</dbReference>
<feature type="transmembrane region" description="Helical" evidence="10">
    <location>
        <begin position="474"/>
        <end position="496"/>
    </location>
</feature>
<keyword evidence="12" id="KW-1185">Reference proteome</keyword>
<dbReference type="GO" id="GO:0004168">
    <property type="term" value="F:dolichol kinase activity"/>
    <property type="evidence" value="ECO:0007669"/>
    <property type="project" value="UniProtKB-EC"/>
</dbReference>
<accession>A0AAV9Y559</accession>
<dbReference type="GO" id="GO:0043048">
    <property type="term" value="P:dolichyl monophosphate biosynthetic process"/>
    <property type="evidence" value="ECO:0007669"/>
    <property type="project" value="TreeGrafter"/>
</dbReference>
<keyword evidence="7" id="KW-0256">Endoplasmic reticulum</keyword>